<dbReference type="EMBL" id="WMBQ01000002">
    <property type="protein sequence ID" value="MTD96121.1"/>
    <property type="molecule type" value="Genomic_DNA"/>
</dbReference>
<organism evidence="3 4">
    <name type="scientific">Hyphomicrobium album</name>
    <dbReference type="NCBI Taxonomy" id="2665159"/>
    <lineage>
        <taxon>Bacteria</taxon>
        <taxon>Pseudomonadati</taxon>
        <taxon>Pseudomonadota</taxon>
        <taxon>Alphaproteobacteria</taxon>
        <taxon>Hyphomicrobiales</taxon>
        <taxon>Hyphomicrobiaceae</taxon>
        <taxon>Hyphomicrobium</taxon>
    </lineage>
</organism>
<comment type="caution">
    <text evidence="3">The sequence shown here is derived from an EMBL/GenBank/DDBJ whole genome shotgun (WGS) entry which is preliminary data.</text>
</comment>
<keyword evidence="4" id="KW-1185">Reference proteome</keyword>
<name>A0A6I3KTW3_9HYPH</name>
<gene>
    <name evidence="3" type="ORF">GIW81_17415</name>
</gene>
<accession>A0A6I3KTW3</accession>
<dbReference type="Proteomes" id="UP000440694">
    <property type="component" value="Unassembled WGS sequence"/>
</dbReference>
<sequence length="111" mass="10982">MRSAPTVAALMLAASLLASPAVAFDVQHGGGAPASGGSANLAPDATSVPGVSIDSDLRAQLGLSEQKAAAESKSGLQFSTGAFGAAGMRNPTALGYDESPWVAPRTRAGRD</sequence>
<keyword evidence="2" id="KW-0732">Signal</keyword>
<evidence type="ECO:0000313" key="3">
    <source>
        <dbReference type="EMBL" id="MTD96121.1"/>
    </source>
</evidence>
<feature type="chain" id="PRO_5026186083" evidence="2">
    <location>
        <begin position="24"/>
        <end position="111"/>
    </location>
</feature>
<feature type="region of interest" description="Disordered" evidence="1">
    <location>
        <begin position="89"/>
        <end position="111"/>
    </location>
</feature>
<protein>
    <submittedName>
        <fullName evidence="3">Uncharacterized protein</fullName>
    </submittedName>
</protein>
<dbReference type="AlphaFoldDB" id="A0A6I3KTW3"/>
<evidence type="ECO:0000256" key="2">
    <source>
        <dbReference type="SAM" id="SignalP"/>
    </source>
</evidence>
<evidence type="ECO:0000256" key="1">
    <source>
        <dbReference type="SAM" id="MobiDB-lite"/>
    </source>
</evidence>
<dbReference type="RefSeq" id="WP_154740582.1">
    <property type="nucleotide sequence ID" value="NZ_WMBQ01000002.1"/>
</dbReference>
<reference evidence="3 4" key="1">
    <citation type="submission" date="2019-11" db="EMBL/GenBank/DDBJ databases">
        <title>Identification of a novel strain.</title>
        <authorList>
            <person name="Xu Q."/>
            <person name="Wang G."/>
        </authorList>
    </citation>
    <scope>NUCLEOTIDE SEQUENCE [LARGE SCALE GENOMIC DNA]</scope>
    <source>
        <strain evidence="4">xq</strain>
    </source>
</reference>
<proteinExistence type="predicted"/>
<evidence type="ECO:0000313" key="4">
    <source>
        <dbReference type="Proteomes" id="UP000440694"/>
    </source>
</evidence>
<feature type="signal peptide" evidence="2">
    <location>
        <begin position="1"/>
        <end position="23"/>
    </location>
</feature>